<comment type="caution">
    <text evidence="1">The sequence shown here is derived from an EMBL/GenBank/DDBJ whole genome shotgun (WGS) entry which is preliminary data.</text>
</comment>
<name>A0A118JYE9_CYNCS</name>
<feature type="non-terminal residue" evidence="1">
    <location>
        <position position="73"/>
    </location>
</feature>
<evidence type="ECO:0000313" key="2">
    <source>
        <dbReference type="Proteomes" id="UP000243975"/>
    </source>
</evidence>
<protein>
    <submittedName>
        <fullName evidence="1">Uncharacterized protein</fullName>
    </submittedName>
</protein>
<evidence type="ECO:0000313" key="1">
    <source>
        <dbReference type="EMBL" id="KVH97404.1"/>
    </source>
</evidence>
<sequence length="73" mass="8452">LQRRRRQRRRVLLDSLCSSSPPSFSIYGDENGGYDLLRVLQTFDASESEIKKTVTKPRQNSNFVDSYNVQTNL</sequence>
<dbReference type="Gramene" id="KVH97404">
    <property type="protein sequence ID" value="KVH97404"/>
    <property type="gene ID" value="Ccrd_000506"/>
</dbReference>
<feature type="non-terminal residue" evidence="1">
    <location>
        <position position="1"/>
    </location>
</feature>
<reference evidence="1 2" key="1">
    <citation type="journal article" date="2016" name="Sci. Rep.">
        <title>The genome sequence of the outbreeding globe artichoke constructed de novo incorporating a phase-aware low-pass sequencing strategy of F1 progeny.</title>
        <authorList>
            <person name="Scaglione D."/>
            <person name="Reyes-Chin-Wo S."/>
            <person name="Acquadro A."/>
            <person name="Froenicke L."/>
            <person name="Portis E."/>
            <person name="Beitel C."/>
            <person name="Tirone M."/>
            <person name="Mauro R."/>
            <person name="Lo Monaco A."/>
            <person name="Mauromicale G."/>
            <person name="Faccioli P."/>
            <person name="Cattivelli L."/>
            <person name="Rieseberg L."/>
            <person name="Michelmore R."/>
            <person name="Lanteri S."/>
        </authorList>
    </citation>
    <scope>NUCLEOTIDE SEQUENCE [LARGE SCALE GENOMIC DNA]</scope>
    <source>
        <strain evidence="1">2C</strain>
    </source>
</reference>
<gene>
    <name evidence="1" type="ORF">Ccrd_000506</name>
</gene>
<proteinExistence type="predicted"/>
<organism evidence="1 2">
    <name type="scientific">Cynara cardunculus var. scolymus</name>
    <name type="common">Globe artichoke</name>
    <name type="synonym">Cynara scolymus</name>
    <dbReference type="NCBI Taxonomy" id="59895"/>
    <lineage>
        <taxon>Eukaryota</taxon>
        <taxon>Viridiplantae</taxon>
        <taxon>Streptophyta</taxon>
        <taxon>Embryophyta</taxon>
        <taxon>Tracheophyta</taxon>
        <taxon>Spermatophyta</taxon>
        <taxon>Magnoliopsida</taxon>
        <taxon>eudicotyledons</taxon>
        <taxon>Gunneridae</taxon>
        <taxon>Pentapetalae</taxon>
        <taxon>asterids</taxon>
        <taxon>campanulids</taxon>
        <taxon>Asterales</taxon>
        <taxon>Asteraceae</taxon>
        <taxon>Carduoideae</taxon>
        <taxon>Cardueae</taxon>
        <taxon>Carduinae</taxon>
        <taxon>Cynara</taxon>
    </lineage>
</organism>
<keyword evidence="2" id="KW-1185">Reference proteome</keyword>
<dbReference type="AlphaFoldDB" id="A0A118JYE9"/>
<accession>A0A118JYE9</accession>
<dbReference type="Proteomes" id="UP000243975">
    <property type="component" value="Unassembled WGS sequence"/>
</dbReference>
<dbReference type="EMBL" id="LEKV01003833">
    <property type="protein sequence ID" value="KVH97404.1"/>
    <property type="molecule type" value="Genomic_DNA"/>
</dbReference>